<feature type="region of interest" description="Disordered" evidence="1">
    <location>
        <begin position="1"/>
        <end position="23"/>
    </location>
</feature>
<proteinExistence type="predicted"/>
<dbReference type="EMBL" id="CM000882">
    <property type="protein sequence ID" value="PNT68032.1"/>
    <property type="molecule type" value="Genomic_DNA"/>
</dbReference>
<dbReference type="AlphaFoldDB" id="A0A2K2D173"/>
<evidence type="ECO:0000313" key="3">
    <source>
        <dbReference type="EnsemblPlants" id="PNT68032"/>
    </source>
</evidence>
<dbReference type="Gramene" id="PNT68032">
    <property type="protein sequence ID" value="PNT68032"/>
    <property type="gene ID" value="BRADI_3g35041v3"/>
</dbReference>
<evidence type="ECO:0000313" key="2">
    <source>
        <dbReference type="EMBL" id="PNT68032.1"/>
    </source>
</evidence>
<protein>
    <submittedName>
        <fullName evidence="2 3">Uncharacterized protein</fullName>
    </submittedName>
</protein>
<reference evidence="2" key="2">
    <citation type="submission" date="2017-06" db="EMBL/GenBank/DDBJ databases">
        <title>WGS assembly of Brachypodium distachyon.</title>
        <authorList>
            <consortium name="The International Brachypodium Initiative"/>
            <person name="Lucas S."/>
            <person name="Harmon-Smith M."/>
            <person name="Lail K."/>
            <person name="Tice H."/>
            <person name="Grimwood J."/>
            <person name="Bruce D."/>
            <person name="Barry K."/>
            <person name="Shu S."/>
            <person name="Lindquist E."/>
            <person name="Wang M."/>
            <person name="Pitluck S."/>
            <person name="Vogel J.P."/>
            <person name="Garvin D.F."/>
            <person name="Mockler T.C."/>
            <person name="Schmutz J."/>
            <person name="Rokhsar D."/>
            <person name="Bevan M.W."/>
        </authorList>
    </citation>
    <scope>NUCLEOTIDE SEQUENCE</scope>
    <source>
        <strain evidence="2">Bd21</strain>
    </source>
</reference>
<keyword evidence="4" id="KW-1185">Reference proteome</keyword>
<evidence type="ECO:0000313" key="4">
    <source>
        <dbReference type="Proteomes" id="UP000008810"/>
    </source>
</evidence>
<dbReference type="Proteomes" id="UP000008810">
    <property type="component" value="Chromosome 3"/>
</dbReference>
<reference evidence="2 3" key="1">
    <citation type="journal article" date="2010" name="Nature">
        <title>Genome sequencing and analysis of the model grass Brachypodium distachyon.</title>
        <authorList>
            <consortium name="International Brachypodium Initiative"/>
        </authorList>
    </citation>
    <scope>NUCLEOTIDE SEQUENCE [LARGE SCALE GENOMIC DNA]</scope>
    <source>
        <strain evidence="2 3">Bd21</strain>
    </source>
</reference>
<evidence type="ECO:0000256" key="1">
    <source>
        <dbReference type="SAM" id="MobiDB-lite"/>
    </source>
</evidence>
<dbReference type="EnsemblPlants" id="PNT68032">
    <property type="protein sequence ID" value="PNT68032"/>
    <property type="gene ID" value="BRADI_3g35041v3"/>
</dbReference>
<gene>
    <name evidence="2" type="ORF">BRADI_3g35041v3</name>
</gene>
<dbReference type="InParanoid" id="A0A2K2D173"/>
<accession>A0A2K2D173</accession>
<name>A0A2K2D173_BRADI</name>
<organism evidence="2">
    <name type="scientific">Brachypodium distachyon</name>
    <name type="common">Purple false brome</name>
    <name type="synonym">Trachynia distachya</name>
    <dbReference type="NCBI Taxonomy" id="15368"/>
    <lineage>
        <taxon>Eukaryota</taxon>
        <taxon>Viridiplantae</taxon>
        <taxon>Streptophyta</taxon>
        <taxon>Embryophyta</taxon>
        <taxon>Tracheophyta</taxon>
        <taxon>Spermatophyta</taxon>
        <taxon>Magnoliopsida</taxon>
        <taxon>Liliopsida</taxon>
        <taxon>Poales</taxon>
        <taxon>Poaceae</taxon>
        <taxon>BOP clade</taxon>
        <taxon>Pooideae</taxon>
        <taxon>Stipodae</taxon>
        <taxon>Brachypodieae</taxon>
        <taxon>Brachypodium</taxon>
    </lineage>
</organism>
<feature type="region of interest" description="Disordered" evidence="1">
    <location>
        <begin position="51"/>
        <end position="70"/>
    </location>
</feature>
<sequence length="99" mass="10834">MAYLSATAARPGRKRGRERGFCGGHSSRLLPGIPWRIGGLRVRGGGGDRLNLAGDERHKGGGALQRRPERARCDPLLPLPSTHMAFSRALSDPPKWRRV</sequence>
<reference evidence="3" key="3">
    <citation type="submission" date="2018-08" db="UniProtKB">
        <authorList>
            <consortium name="EnsemblPlants"/>
        </authorList>
    </citation>
    <scope>IDENTIFICATION</scope>
    <source>
        <strain evidence="3">cv. Bd21</strain>
    </source>
</reference>